<dbReference type="EMBL" id="PQNK01000005">
    <property type="protein sequence ID" value="RRO87077.1"/>
    <property type="molecule type" value="Genomic_DNA"/>
</dbReference>
<dbReference type="PANTHER" id="PTHR11070:SF45">
    <property type="entry name" value="DNA 3'-5' HELICASE"/>
    <property type="match status" value="1"/>
</dbReference>
<evidence type="ECO:0000256" key="4">
    <source>
        <dbReference type="ARBA" id="ARBA00022840"/>
    </source>
</evidence>
<feature type="binding site" evidence="5">
    <location>
        <begin position="265"/>
        <end position="272"/>
    </location>
    <ligand>
        <name>ATP</name>
        <dbReference type="ChEBI" id="CHEBI:30616"/>
    </ligand>
</feature>
<dbReference type="InterPro" id="IPR027785">
    <property type="entry name" value="UvrD-like_helicase_C"/>
</dbReference>
<keyword evidence="2 5" id="KW-0378">Hydrolase</keyword>
<evidence type="ECO:0000256" key="1">
    <source>
        <dbReference type="ARBA" id="ARBA00022741"/>
    </source>
</evidence>
<feature type="region of interest" description="Disordered" evidence="6">
    <location>
        <begin position="192"/>
        <end position="216"/>
    </location>
</feature>
<accession>A0A426PZD5</accession>
<keyword evidence="4 5" id="KW-0067">ATP-binding</keyword>
<dbReference type="Gene3D" id="3.40.50.300">
    <property type="entry name" value="P-loop containing nucleotide triphosphate hydrolases"/>
    <property type="match status" value="3"/>
</dbReference>
<feature type="compositionally biased region" description="Low complexity" evidence="6">
    <location>
        <begin position="30"/>
        <end position="45"/>
    </location>
</feature>
<dbReference type="GO" id="GO:0005829">
    <property type="term" value="C:cytosol"/>
    <property type="evidence" value="ECO:0007669"/>
    <property type="project" value="TreeGrafter"/>
</dbReference>
<evidence type="ECO:0000256" key="2">
    <source>
        <dbReference type="ARBA" id="ARBA00022801"/>
    </source>
</evidence>
<dbReference type="Proteomes" id="UP000276526">
    <property type="component" value="Unassembled WGS sequence"/>
</dbReference>
<evidence type="ECO:0000313" key="9">
    <source>
        <dbReference type="Proteomes" id="UP000276526"/>
    </source>
</evidence>
<evidence type="ECO:0000256" key="6">
    <source>
        <dbReference type="SAM" id="MobiDB-lite"/>
    </source>
</evidence>
<dbReference type="InterPro" id="IPR027417">
    <property type="entry name" value="P-loop_NTPase"/>
</dbReference>
<dbReference type="GO" id="GO:0003677">
    <property type="term" value="F:DNA binding"/>
    <property type="evidence" value="ECO:0007669"/>
    <property type="project" value="InterPro"/>
</dbReference>
<evidence type="ECO:0000313" key="8">
    <source>
        <dbReference type="EMBL" id="RRO87077.1"/>
    </source>
</evidence>
<name>A0A426PZD5_9CORY</name>
<dbReference type="GO" id="GO:0005524">
    <property type="term" value="F:ATP binding"/>
    <property type="evidence" value="ECO:0007669"/>
    <property type="project" value="UniProtKB-UniRule"/>
</dbReference>
<dbReference type="AlphaFoldDB" id="A0A426PZD5"/>
<evidence type="ECO:0000256" key="5">
    <source>
        <dbReference type="PROSITE-ProRule" id="PRU00560"/>
    </source>
</evidence>
<feature type="region of interest" description="Disordered" evidence="6">
    <location>
        <begin position="1"/>
        <end position="45"/>
    </location>
</feature>
<protein>
    <submittedName>
        <fullName evidence="8">Helicase</fullName>
    </submittedName>
</protein>
<organism evidence="8 9">
    <name type="scientific">Corynebacterium bovis</name>
    <dbReference type="NCBI Taxonomy" id="36808"/>
    <lineage>
        <taxon>Bacteria</taxon>
        <taxon>Bacillati</taxon>
        <taxon>Actinomycetota</taxon>
        <taxon>Actinomycetes</taxon>
        <taxon>Mycobacteriales</taxon>
        <taxon>Corynebacteriaceae</taxon>
        <taxon>Corynebacterium</taxon>
    </lineage>
</organism>
<dbReference type="PROSITE" id="PS51198">
    <property type="entry name" value="UVRD_HELICASE_ATP_BIND"/>
    <property type="match status" value="1"/>
</dbReference>
<dbReference type="GO" id="GO:0000725">
    <property type="term" value="P:recombinational repair"/>
    <property type="evidence" value="ECO:0007669"/>
    <property type="project" value="TreeGrafter"/>
</dbReference>
<dbReference type="InterPro" id="IPR014016">
    <property type="entry name" value="UvrD-like_ATP-bd"/>
</dbReference>
<dbReference type="SUPFAM" id="SSF52540">
    <property type="entry name" value="P-loop containing nucleoside triphosphate hydrolases"/>
    <property type="match status" value="1"/>
</dbReference>
<evidence type="ECO:0000259" key="7">
    <source>
        <dbReference type="PROSITE" id="PS51198"/>
    </source>
</evidence>
<sequence>MPPTDRHHDGHPPRPGQPAGAFPSSPTPGPDATAAPEATDAPDPAVAREQEHLTMLLAHVDAARDRLTRRLGEVQRRTADIDHPQALLERDHEYHEISRRLDEYSAAEIGLFFGRIDVDDEDPENPVPGHPDRDRRYIGRIGLHTDDDEMRTLLMDWRAPMARPFYLATTLRPDGVHTRRHIRTRGRTVTGVFDERLGGGDGSPAGPADPADAARHRGAVAREEALLDAVTRARTLHMTDIVDTIAAEQDLIIREDHRGVTVVQGGPGTGKTAVALHRTAYLLYTWRRQLETQGVLIIGPSPRFLSYISQVLPSLGETGVVLATPGTLLPGLTTRPLSDESLTAQEVKGSGEMVHILGRAVAARQTVPDDPVELSVDGVAVTLTPAMVRTARTRARRSRRPHNLARPRFTETVLDQLAEALAETLGANPLGGPNLLTPHDREELRADLADDPGVAAELDALWPALTPEGLLADLYSDPVLLDAAAAEYDDLTRDALRRPEAPDDWTEADAPLLDELAVLLGVPDREEEDAGAEAAWRERIAEAQEALDILAGSASQDVDESGRDMAHDSTDAEILMAYDVIDAETLAARQQVRDTRTTAQRAAADRDWAYGHVIVDEAQELSVMAWRMIFRRSPNRWMTVVGDPAQTGNPAGVETWAETLGPFVDDRWRLHELTVNYRTPGDIAAIAGDLLARVSPGQTAPSALRRTGTGVRSAPRADAAAAVARARELAGDGLVGVIGTPRTVAALRAEGVGAGAGPADGAASEVVVTDVAGAKGLEFDEVVLVEPAEIVEDSPQGLNDVYVAVTRATQGLTVLHDRDLPWSVTTG</sequence>
<comment type="caution">
    <text evidence="8">The sequence shown here is derived from an EMBL/GenBank/DDBJ whole genome shotgun (WGS) entry which is preliminary data.</text>
</comment>
<keyword evidence="1 5" id="KW-0547">Nucleotide-binding</keyword>
<dbReference type="GO" id="GO:0016787">
    <property type="term" value="F:hydrolase activity"/>
    <property type="evidence" value="ECO:0007669"/>
    <property type="project" value="UniProtKB-UniRule"/>
</dbReference>
<gene>
    <name evidence="8" type="ORF">CXF48_04400</name>
</gene>
<feature type="compositionally biased region" description="Basic and acidic residues" evidence="6">
    <location>
        <begin position="1"/>
        <end position="12"/>
    </location>
</feature>
<proteinExistence type="predicted"/>
<dbReference type="PANTHER" id="PTHR11070">
    <property type="entry name" value="UVRD / RECB / PCRA DNA HELICASE FAMILY MEMBER"/>
    <property type="match status" value="1"/>
</dbReference>
<evidence type="ECO:0000256" key="3">
    <source>
        <dbReference type="ARBA" id="ARBA00022806"/>
    </source>
</evidence>
<feature type="domain" description="UvrD-like helicase ATP-binding" evidence="7">
    <location>
        <begin position="244"/>
        <end position="680"/>
    </location>
</feature>
<reference evidence="8 9" key="1">
    <citation type="submission" date="2018-01" db="EMBL/GenBank/DDBJ databases">
        <title>Twenty Corynebacterium bovis Genomes.</title>
        <authorList>
            <person name="Gulvik C.A."/>
        </authorList>
    </citation>
    <scope>NUCLEOTIDE SEQUENCE [LARGE SCALE GENOMIC DNA]</scope>
    <source>
        <strain evidence="8 9">F6900</strain>
    </source>
</reference>
<dbReference type="Pfam" id="PF13538">
    <property type="entry name" value="UvrD_C_2"/>
    <property type="match status" value="1"/>
</dbReference>
<dbReference type="InterPro" id="IPR000212">
    <property type="entry name" value="DNA_helicase_UvrD/REP"/>
</dbReference>
<keyword evidence="3 5" id="KW-0347">Helicase</keyword>
<dbReference type="GO" id="GO:0043138">
    <property type="term" value="F:3'-5' DNA helicase activity"/>
    <property type="evidence" value="ECO:0007669"/>
    <property type="project" value="TreeGrafter"/>
</dbReference>